<dbReference type="SUPFAM" id="SSF52777">
    <property type="entry name" value="CoA-dependent acyltransferases"/>
    <property type="match status" value="1"/>
</dbReference>
<evidence type="ECO:0000256" key="7">
    <source>
        <dbReference type="ARBA" id="ARBA00022516"/>
    </source>
</evidence>
<comment type="pathway">
    <text evidence="3">Lipid metabolism.</text>
</comment>
<organism evidence="15 16">
    <name type="scientific">Actinacidiphila paucisporea</name>
    <dbReference type="NCBI Taxonomy" id="310782"/>
    <lineage>
        <taxon>Bacteria</taxon>
        <taxon>Bacillati</taxon>
        <taxon>Actinomycetota</taxon>
        <taxon>Actinomycetes</taxon>
        <taxon>Kitasatosporales</taxon>
        <taxon>Streptomycetaceae</taxon>
        <taxon>Actinacidiphila</taxon>
    </lineage>
</organism>
<dbReference type="Gene3D" id="1.10.1200.10">
    <property type="entry name" value="ACP-like"/>
    <property type="match status" value="1"/>
</dbReference>
<keyword evidence="10" id="KW-0319">Glycerol metabolism</keyword>
<sequence>MAFPPRPTPMDLTMHHMAQAHPATSQTVGVLLHLEGAPPSLGELRSHVAGHLRDEPRLTHYLHGPGLRARWRHEPAPDLDTRVRALDVPPGDARLDDALHELVERPLPGEGPLWDVWLLSGYATDRYAVCYRAHHSAQDGMGIIGTLHTLFGATTAPPAASAVRTGPRAYLRTVRSTLAACAANGVWDDPARPLSGARTVDWVSVPTGRLRTAAAARGGDTNDAFLAALSGALRTWCSEHWPRGAGRPLPAITMINLRRAEERARPGNLIAFAPLALPCDEPAAGDRLDGVIAQTRATKDPAHQSALRALMDRTPARAFHAMAGRLTTPARVPITVSYLAIHRPLAYRGDPVARVQPFTWLPPRQPASIVACSYNGDTSVCFTTDAALPAGRSLPRLFREAAEELAGGAVGPEPSSPPGGTAVAAPVAVPIDDGAPVAVADFALIKKLLVDHGALPAEPITPDATQPQAGIDSMAVTALSMAIEDRLGLIITEHDLAKAPTVGDMVDLVNRQAALPSGS</sequence>
<dbReference type="PANTHER" id="PTHR31650">
    <property type="entry name" value="O-ACYLTRANSFERASE (WSD1-LIKE) FAMILY PROTEIN"/>
    <property type="match status" value="1"/>
</dbReference>
<dbReference type="PROSITE" id="PS00012">
    <property type="entry name" value="PHOSPHOPANTETHEINE"/>
    <property type="match status" value="1"/>
</dbReference>
<evidence type="ECO:0000256" key="9">
    <source>
        <dbReference type="ARBA" id="ARBA00022679"/>
    </source>
</evidence>
<keyword evidence="9" id="KW-0808">Transferase</keyword>
<dbReference type="EC" id="2.3.1.20" evidence="5"/>
<dbReference type="GO" id="GO:0006071">
    <property type="term" value="P:glycerol metabolic process"/>
    <property type="evidence" value="ECO:0007669"/>
    <property type="project" value="UniProtKB-KW"/>
</dbReference>
<comment type="similarity">
    <text evidence="4">Belongs to the long-chain O-acyltransferase family.</text>
</comment>
<feature type="domain" description="Carrier" evidence="14">
    <location>
        <begin position="439"/>
        <end position="513"/>
    </location>
</feature>
<keyword evidence="12" id="KW-0012">Acyltransferase</keyword>
<dbReference type="InterPro" id="IPR009081">
    <property type="entry name" value="PP-bd_ACP"/>
</dbReference>
<dbReference type="Pfam" id="PF00550">
    <property type="entry name" value="PP-binding"/>
    <property type="match status" value="1"/>
</dbReference>
<protein>
    <recommendedName>
        <fullName evidence="5">diacylglycerol O-acyltransferase</fullName>
        <ecNumber evidence="5">2.3.1.20</ecNumber>
    </recommendedName>
</protein>
<dbReference type="UniPathway" id="UPA00282"/>
<dbReference type="EMBL" id="FRBI01000010">
    <property type="protein sequence ID" value="SHM37343.1"/>
    <property type="molecule type" value="Genomic_DNA"/>
</dbReference>
<gene>
    <name evidence="15" type="ORF">SAMN05216499_110188</name>
</gene>
<dbReference type="SUPFAM" id="SSF47336">
    <property type="entry name" value="ACP-like"/>
    <property type="match status" value="1"/>
</dbReference>
<dbReference type="STRING" id="310782.SAMN05216499_110188"/>
<dbReference type="GO" id="GO:0071731">
    <property type="term" value="P:response to nitric oxide"/>
    <property type="evidence" value="ECO:0007669"/>
    <property type="project" value="TreeGrafter"/>
</dbReference>
<dbReference type="Proteomes" id="UP000184111">
    <property type="component" value="Unassembled WGS sequence"/>
</dbReference>
<keyword evidence="7" id="KW-0444">Lipid biosynthesis</keyword>
<keyword evidence="16" id="KW-1185">Reference proteome</keyword>
<evidence type="ECO:0000256" key="8">
    <source>
        <dbReference type="ARBA" id="ARBA00022553"/>
    </source>
</evidence>
<dbReference type="InterPro" id="IPR036736">
    <property type="entry name" value="ACP-like_sf"/>
</dbReference>
<evidence type="ECO:0000313" key="15">
    <source>
        <dbReference type="EMBL" id="SHM37343.1"/>
    </source>
</evidence>
<keyword evidence="11" id="KW-0443">Lipid metabolism</keyword>
<evidence type="ECO:0000256" key="13">
    <source>
        <dbReference type="ARBA" id="ARBA00048109"/>
    </source>
</evidence>
<accession>A0A1M7I9T5</accession>
<keyword evidence="8" id="KW-0597">Phosphoprotein</keyword>
<dbReference type="GO" id="GO:0051701">
    <property type="term" value="P:biological process involved in interaction with host"/>
    <property type="evidence" value="ECO:0007669"/>
    <property type="project" value="TreeGrafter"/>
</dbReference>
<comment type="pathway">
    <text evidence="2">Glycerolipid metabolism; triacylglycerol biosynthesis.</text>
</comment>
<evidence type="ECO:0000256" key="1">
    <source>
        <dbReference type="ARBA" id="ARBA00001957"/>
    </source>
</evidence>
<evidence type="ECO:0000256" key="6">
    <source>
        <dbReference type="ARBA" id="ARBA00022450"/>
    </source>
</evidence>
<proteinExistence type="inferred from homology"/>
<comment type="catalytic activity">
    <reaction evidence="13">
        <text>an acyl-CoA + a 1,2-diacyl-sn-glycerol = a triacyl-sn-glycerol + CoA</text>
        <dbReference type="Rhea" id="RHEA:10868"/>
        <dbReference type="ChEBI" id="CHEBI:17815"/>
        <dbReference type="ChEBI" id="CHEBI:57287"/>
        <dbReference type="ChEBI" id="CHEBI:58342"/>
        <dbReference type="ChEBI" id="CHEBI:64615"/>
        <dbReference type="EC" id="2.3.1.20"/>
    </reaction>
</comment>
<dbReference type="InterPro" id="IPR045034">
    <property type="entry name" value="O-acyltransferase_WSD1-like"/>
</dbReference>
<evidence type="ECO:0000259" key="14">
    <source>
        <dbReference type="PROSITE" id="PS50075"/>
    </source>
</evidence>
<dbReference type="Pfam" id="PF03007">
    <property type="entry name" value="WS_DGAT_cat"/>
    <property type="match status" value="1"/>
</dbReference>
<dbReference type="GO" id="GO:0019432">
    <property type="term" value="P:triglyceride biosynthetic process"/>
    <property type="evidence" value="ECO:0007669"/>
    <property type="project" value="UniProtKB-UniPathway"/>
</dbReference>
<evidence type="ECO:0000256" key="12">
    <source>
        <dbReference type="ARBA" id="ARBA00023315"/>
    </source>
</evidence>
<dbReference type="InterPro" id="IPR006162">
    <property type="entry name" value="Ppantetheine_attach_site"/>
</dbReference>
<dbReference type="InterPro" id="IPR023213">
    <property type="entry name" value="CAT-like_dom_sf"/>
</dbReference>
<dbReference type="GO" id="GO:0005886">
    <property type="term" value="C:plasma membrane"/>
    <property type="evidence" value="ECO:0007669"/>
    <property type="project" value="TreeGrafter"/>
</dbReference>
<evidence type="ECO:0000256" key="10">
    <source>
        <dbReference type="ARBA" id="ARBA00022798"/>
    </source>
</evidence>
<evidence type="ECO:0000313" key="16">
    <source>
        <dbReference type="Proteomes" id="UP000184111"/>
    </source>
</evidence>
<evidence type="ECO:0000256" key="2">
    <source>
        <dbReference type="ARBA" id="ARBA00004771"/>
    </source>
</evidence>
<dbReference type="GO" id="GO:0004144">
    <property type="term" value="F:diacylglycerol O-acyltransferase activity"/>
    <property type="evidence" value="ECO:0007669"/>
    <property type="project" value="UniProtKB-EC"/>
</dbReference>
<comment type="cofactor">
    <cofactor evidence="1">
        <name>pantetheine 4'-phosphate</name>
        <dbReference type="ChEBI" id="CHEBI:47942"/>
    </cofactor>
</comment>
<keyword evidence="6" id="KW-0596">Phosphopantetheine</keyword>
<dbReference type="PROSITE" id="PS50075">
    <property type="entry name" value="CARRIER"/>
    <property type="match status" value="1"/>
</dbReference>
<evidence type="ECO:0000256" key="3">
    <source>
        <dbReference type="ARBA" id="ARBA00005189"/>
    </source>
</evidence>
<dbReference type="InterPro" id="IPR004255">
    <property type="entry name" value="O-acyltransferase_WSD1_N"/>
</dbReference>
<evidence type="ECO:0000256" key="5">
    <source>
        <dbReference type="ARBA" id="ARBA00013244"/>
    </source>
</evidence>
<evidence type="ECO:0000256" key="11">
    <source>
        <dbReference type="ARBA" id="ARBA00023098"/>
    </source>
</evidence>
<dbReference type="Gene3D" id="3.30.559.10">
    <property type="entry name" value="Chloramphenicol acetyltransferase-like domain"/>
    <property type="match status" value="1"/>
</dbReference>
<dbReference type="PANTHER" id="PTHR31650:SF1">
    <property type="entry name" value="WAX ESTER SYNTHASE_DIACYLGLYCEROL ACYLTRANSFERASE 4-RELATED"/>
    <property type="match status" value="1"/>
</dbReference>
<reference evidence="15 16" key="1">
    <citation type="submission" date="2016-11" db="EMBL/GenBank/DDBJ databases">
        <authorList>
            <person name="Jaros S."/>
            <person name="Januszkiewicz K."/>
            <person name="Wedrychowicz H."/>
        </authorList>
    </citation>
    <scope>NUCLEOTIDE SEQUENCE [LARGE SCALE GENOMIC DNA]</scope>
    <source>
        <strain evidence="15 16">CGMCC 4.2025</strain>
    </source>
</reference>
<name>A0A1M7I9T5_9ACTN</name>
<dbReference type="AlphaFoldDB" id="A0A1M7I9T5"/>
<evidence type="ECO:0000256" key="4">
    <source>
        <dbReference type="ARBA" id="ARBA00009587"/>
    </source>
</evidence>
<dbReference type="GO" id="GO:0001666">
    <property type="term" value="P:response to hypoxia"/>
    <property type="evidence" value="ECO:0007669"/>
    <property type="project" value="TreeGrafter"/>
</dbReference>